<dbReference type="AlphaFoldDB" id="A0A834K951"/>
<evidence type="ECO:0000313" key="2">
    <source>
        <dbReference type="Proteomes" id="UP000614350"/>
    </source>
</evidence>
<name>A0A834K951_VESVU</name>
<dbReference type="Proteomes" id="UP000614350">
    <property type="component" value="Unassembled WGS sequence"/>
</dbReference>
<dbReference type="EMBL" id="JACSEA010000004">
    <property type="protein sequence ID" value="KAF7402759.1"/>
    <property type="molecule type" value="Genomic_DNA"/>
</dbReference>
<comment type="caution">
    <text evidence="1">The sequence shown here is derived from an EMBL/GenBank/DDBJ whole genome shotgun (WGS) entry which is preliminary data.</text>
</comment>
<sequence length="111" mass="12838">MNPSSENGKLPSIVEISSCRKYRRRKDDIAKPHWTWLQGHRCPNATKISQNTRDPRPVLLSHRGSKELPRTDLRGKCLGKPKEDLCREIFPRRNLSKTSFLLVNPKSMDTD</sequence>
<proteinExistence type="predicted"/>
<protein>
    <submittedName>
        <fullName evidence="1">Uncharacterized protein</fullName>
    </submittedName>
</protein>
<keyword evidence="2" id="KW-1185">Reference proteome</keyword>
<organism evidence="1 2">
    <name type="scientific">Vespula vulgaris</name>
    <name type="common">Yellow jacket</name>
    <name type="synonym">Wasp</name>
    <dbReference type="NCBI Taxonomy" id="7454"/>
    <lineage>
        <taxon>Eukaryota</taxon>
        <taxon>Metazoa</taxon>
        <taxon>Ecdysozoa</taxon>
        <taxon>Arthropoda</taxon>
        <taxon>Hexapoda</taxon>
        <taxon>Insecta</taxon>
        <taxon>Pterygota</taxon>
        <taxon>Neoptera</taxon>
        <taxon>Endopterygota</taxon>
        <taxon>Hymenoptera</taxon>
        <taxon>Apocrita</taxon>
        <taxon>Aculeata</taxon>
        <taxon>Vespoidea</taxon>
        <taxon>Vespidae</taxon>
        <taxon>Vespinae</taxon>
        <taxon>Vespula</taxon>
    </lineage>
</organism>
<accession>A0A834K951</accession>
<evidence type="ECO:0000313" key="1">
    <source>
        <dbReference type="EMBL" id="KAF7402759.1"/>
    </source>
</evidence>
<reference evidence="1" key="1">
    <citation type="journal article" date="2020" name="G3 (Bethesda)">
        <title>High-Quality Assemblies for Three Invasive Social Wasps from the &lt;i&gt;Vespula&lt;/i&gt; Genus.</title>
        <authorList>
            <person name="Harrop T.W.R."/>
            <person name="Guhlin J."/>
            <person name="McLaughlin G.M."/>
            <person name="Permina E."/>
            <person name="Stockwell P."/>
            <person name="Gilligan J."/>
            <person name="Le Lec M.F."/>
            <person name="Gruber M.A.M."/>
            <person name="Quinn O."/>
            <person name="Lovegrove M."/>
            <person name="Duncan E.J."/>
            <person name="Remnant E.J."/>
            <person name="Van Eeckhoven J."/>
            <person name="Graham B."/>
            <person name="Knapp R.A."/>
            <person name="Langford K.W."/>
            <person name="Kronenberg Z."/>
            <person name="Press M.O."/>
            <person name="Eacker S.M."/>
            <person name="Wilson-Rankin E.E."/>
            <person name="Purcell J."/>
            <person name="Lester P.J."/>
            <person name="Dearden P.K."/>
        </authorList>
    </citation>
    <scope>NUCLEOTIDE SEQUENCE</scope>
    <source>
        <strain evidence="1">Marl-1</strain>
    </source>
</reference>
<gene>
    <name evidence="1" type="ORF">HZH66_005026</name>
</gene>